<dbReference type="Proteomes" id="UP000305654">
    <property type="component" value="Unassembled WGS sequence"/>
</dbReference>
<reference evidence="2 3" key="1">
    <citation type="submission" date="2019-05" db="EMBL/GenBank/DDBJ databases">
        <authorList>
            <person name="Pankratov T."/>
            <person name="Grouzdev D."/>
        </authorList>
    </citation>
    <scope>NUCLEOTIDE SEQUENCE [LARGE SCALE GENOMIC DNA]</scope>
    <source>
        <strain evidence="2 3">KEBCLARHB70R</strain>
    </source>
</reference>
<dbReference type="InterPro" id="IPR011990">
    <property type="entry name" value="TPR-like_helical_dom_sf"/>
</dbReference>
<proteinExistence type="predicted"/>
<evidence type="ECO:0000313" key="2">
    <source>
        <dbReference type="EMBL" id="TLU73070.1"/>
    </source>
</evidence>
<dbReference type="Gene3D" id="1.25.40.10">
    <property type="entry name" value="Tetratricopeptide repeat domain"/>
    <property type="match status" value="1"/>
</dbReference>
<dbReference type="SUPFAM" id="SSF48452">
    <property type="entry name" value="TPR-like"/>
    <property type="match status" value="1"/>
</dbReference>
<protein>
    <submittedName>
        <fullName evidence="2">Uncharacterized protein</fullName>
    </submittedName>
</protein>
<keyword evidence="1" id="KW-0802">TPR repeat</keyword>
<dbReference type="PROSITE" id="PS50005">
    <property type="entry name" value="TPR"/>
    <property type="match status" value="1"/>
</dbReference>
<keyword evidence="3" id="KW-1185">Reference proteome</keyword>
<evidence type="ECO:0000313" key="3">
    <source>
        <dbReference type="Proteomes" id="UP000305654"/>
    </source>
</evidence>
<dbReference type="AlphaFoldDB" id="A0A5R9J625"/>
<dbReference type="InterPro" id="IPR019734">
    <property type="entry name" value="TPR_rpt"/>
</dbReference>
<dbReference type="OrthoDB" id="7278101at2"/>
<dbReference type="RefSeq" id="WP_138325143.1">
    <property type="nucleotide sequence ID" value="NZ_VCDI01000002.1"/>
</dbReference>
<sequence length="416" mass="45328">MDEPGPRSSAIDKARIDTLMAAGELGEAVHALLALIIIEPDCGPAYQKLGVAYLRLQGFRSAEHYFLEAARRMPDAADAFDGLAETYGYLDDVGRARQAGRHALVLKDAGIPFILRALPSMRRGPAAGGLISFSLFGSDPRYCETAILNAAVIPGLLPGWVGRFHADATVPPMVLDRLREAGAQVVMVEGARHSLPGTMWRFLALDDPDAGAVICRDADSLLNERDAGWVSAWMESGLPFHIIRDYFSHCELMLAGLFGVRGGVLAGIEDIMRHWLSTGTQVSRWTDQYFLRSCIWPLARDASLTHDPIFAYGSLVAPGTRQVPDQYDHVGANHGSTVMEIKLDHPDGCAVHWSLVDAAGKGVSCDYVGALRDRRVAISLPRSHGERIRRGEWKVEWRLTPPESGSRDRSAAPGVA</sequence>
<dbReference type="EMBL" id="VCDI01000002">
    <property type="protein sequence ID" value="TLU73070.1"/>
    <property type="molecule type" value="Genomic_DNA"/>
</dbReference>
<evidence type="ECO:0000256" key="1">
    <source>
        <dbReference type="PROSITE-ProRule" id="PRU00339"/>
    </source>
</evidence>
<feature type="repeat" description="TPR" evidence="1">
    <location>
        <begin position="43"/>
        <end position="76"/>
    </location>
</feature>
<gene>
    <name evidence="2" type="ORF">FE263_06440</name>
</gene>
<accession>A0A5R9J625</accession>
<comment type="caution">
    <text evidence="2">The sequence shown here is derived from an EMBL/GenBank/DDBJ whole genome shotgun (WGS) entry which is preliminary data.</text>
</comment>
<name>A0A5R9J625_9PROT</name>
<organism evidence="2 3">
    <name type="scientific">Lichenicoccus roseus</name>
    <dbReference type="NCBI Taxonomy" id="2683649"/>
    <lineage>
        <taxon>Bacteria</taxon>
        <taxon>Pseudomonadati</taxon>
        <taxon>Pseudomonadota</taxon>
        <taxon>Alphaproteobacteria</taxon>
        <taxon>Acetobacterales</taxon>
        <taxon>Acetobacteraceae</taxon>
        <taxon>Lichenicoccus</taxon>
    </lineage>
</organism>